<keyword evidence="2" id="KW-1185">Reference proteome</keyword>
<sequence length="192" mass="21242">MNPQHQLLLNADNPQCPALNTVLILEVVYPACSICSEELVAGPTHGRSHLTDHLKIYKRRKYGTDIRALVNTLPKIGVNFPTWAKGLPTIYQGIRDLYNLPLVPLKTCYSTSITAFRLINIIHLIPDCVSSSPVGLAGMGLNFISKCGDGDKMGRWGWGRGLVSLPPLPSLDGLEPLRQPVRLHCTRHDKEE</sequence>
<accession>A0ACC0C775</accession>
<name>A0ACC0C775_CATRO</name>
<comment type="caution">
    <text evidence="1">The sequence shown here is derived from an EMBL/GenBank/DDBJ whole genome shotgun (WGS) entry which is preliminary data.</text>
</comment>
<protein>
    <submittedName>
        <fullName evidence="1">Uncharacterized protein</fullName>
    </submittedName>
</protein>
<organism evidence="1 2">
    <name type="scientific">Catharanthus roseus</name>
    <name type="common">Madagascar periwinkle</name>
    <name type="synonym">Vinca rosea</name>
    <dbReference type="NCBI Taxonomy" id="4058"/>
    <lineage>
        <taxon>Eukaryota</taxon>
        <taxon>Viridiplantae</taxon>
        <taxon>Streptophyta</taxon>
        <taxon>Embryophyta</taxon>
        <taxon>Tracheophyta</taxon>
        <taxon>Spermatophyta</taxon>
        <taxon>Magnoliopsida</taxon>
        <taxon>eudicotyledons</taxon>
        <taxon>Gunneridae</taxon>
        <taxon>Pentapetalae</taxon>
        <taxon>asterids</taxon>
        <taxon>lamiids</taxon>
        <taxon>Gentianales</taxon>
        <taxon>Apocynaceae</taxon>
        <taxon>Rauvolfioideae</taxon>
        <taxon>Vinceae</taxon>
        <taxon>Catharanthinae</taxon>
        <taxon>Catharanthus</taxon>
    </lineage>
</organism>
<proteinExistence type="predicted"/>
<gene>
    <name evidence="1" type="ORF">M9H77_01972</name>
</gene>
<evidence type="ECO:0000313" key="1">
    <source>
        <dbReference type="EMBL" id="KAI5680745.1"/>
    </source>
</evidence>
<dbReference type="EMBL" id="CM044701">
    <property type="protein sequence ID" value="KAI5680745.1"/>
    <property type="molecule type" value="Genomic_DNA"/>
</dbReference>
<evidence type="ECO:0000313" key="2">
    <source>
        <dbReference type="Proteomes" id="UP001060085"/>
    </source>
</evidence>
<reference evidence="2" key="1">
    <citation type="journal article" date="2023" name="Nat. Plants">
        <title>Single-cell RNA sequencing provides a high-resolution roadmap for understanding the multicellular compartmentation of specialized metabolism.</title>
        <authorList>
            <person name="Sun S."/>
            <person name="Shen X."/>
            <person name="Li Y."/>
            <person name="Li Y."/>
            <person name="Wang S."/>
            <person name="Li R."/>
            <person name="Zhang H."/>
            <person name="Shen G."/>
            <person name="Guo B."/>
            <person name="Wei J."/>
            <person name="Xu J."/>
            <person name="St-Pierre B."/>
            <person name="Chen S."/>
            <person name="Sun C."/>
        </authorList>
    </citation>
    <scope>NUCLEOTIDE SEQUENCE [LARGE SCALE GENOMIC DNA]</scope>
</reference>
<dbReference type="Proteomes" id="UP001060085">
    <property type="component" value="Linkage Group LG01"/>
</dbReference>